<evidence type="ECO:0008006" key="2">
    <source>
        <dbReference type="Google" id="ProtNLM"/>
    </source>
</evidence>
<dbReference type="PROSITE" id="PS51257">
    <property type="entry name" value="PROKAR_LIPOPROTEIN"/>
    <property type="match status" value="1"/>
</dbReference>
<accession>A0A3B0VB23</accession>
<protein>
    <recommendedName>
        <fullName evidence="2">Asl1-like glycosyl hydrolase catalytic domain-containing protein</fullName>
    </recommendedName>
</protein>
<reference evidence="1" key="1">
    <citation type="submission" date="2018-06" db="EMBL/GenBank/DDBJ databases">
        <authorList>
            <person name="Zhirakovskaya E."/>
        </authorList>
    </citation>
    <scope>NUCLEOTIDE SEQUENCE</scope>
</reference>
<organism evidence="1">
    <name type="scientific">hydrothermal vent metagenome</name>
    <dbReference type="NCBI Taxonomy" id="652676"/>
    <lineage>
        <taxon>unclassified sequences</taxon>
        <taxon>metagenomes</taxon>
        <taxon>ecological metagenomes</taxon>
    </lineage>
</organism>
<evidence type="ECO:0000313" key="1">
    <source>
        <dbReference type="EMBL" id="VAW35397.1"/>
    </source>
</evidence>
<dbReference type="EMBL" id="UOEU01000581">
    <property type="protein sequence ID" value="VAW35397.1"/>
    <property type="molecule type" value="Genomic_DNA"/>
</dbReference>
<proteinExistence type="predicted"/>
<gene>
    <name evidence="1" type="ORF">MNBD_CHLOROFLEXI01-981</name>
</gene>
<dbReference type="AlphaFoldDB" id="A0A3B0VB23"/>
<sequence>MRRSRTFFVLSLVVWSLLLGCGLQLEFAPLPTRVQAIALPGESTPIPVTFTPVAETAVSTQIAQTGLLNSLPANSTPLPIPTNTPVTPTATPTNTATPTPFGTPTPVIKPINQYSLGEVIPFQAFPVPAGNNGWGIHWIPTVSQDRAVVDRFVNEVVRMNIKWVVFLNEGTQIGDNDYLVERLVANGIMPVMRLFRSGVLPYDGNVGAMVAHYRAKGVYYFQLYNEPNVNVENQQGFANPNQYARAWATAAREVIANGGFPGLGALSPGGEYNHYDFLARTLQAIKFNGDEALLNRTWLSVHNYHGLRPYDDPDGFLLFRKYDEIVRAHIGRSLPMIGTEGGSYSPDRNVELELIRYQYSYMRDAEPYFLAFSYWLLANREGGGYDNAWEWQTLFKPGFVHPVVTQFFYTTSR</sequence>
<dbReference type="SUPFAM" id="SSF51445">
    <property type="entry name" value="(Trans)glycosidases"/>
    <property type="match status" value="1"/>
</dbReference>
<dbReference type="InterPro" id="IPR017853">
    <property type="entry name" value="GH"/>
</dbReference>
<dbReference type="Gene3D" id="3.20.20.80">
    <property type="entry name" value="Glycosidases"/>
    <property type="match status" value="1"/>
</dbReference>
<name>A0A3B0VB23_9ZZZZ</name>